<feature type="region of interest" description="Disordered" evidence="1">
    <location>
        <begin position="37"/>
        <end position="79"/>
    </location>
</feature>
<accession>A0AAJ1R8J0</accession>
<comment type="caution">
    <text evidence="2">The sequence shown here is derived from an EMBL/GenBank/DDBJ whole genome shotgun (WGS) entry which is preliminary data.</text>
</comment>
<sequence length="79" mass="9037">MIFHELAIGACQQEVITNGKQSSDLGQDVAEMPSWVTGEHQDSQHTTDQAHCDSRTQMMKERGKVKKGKYRGYKDRKNR</sequence>
<feature type="compositionally biased region" description="Basic and acidic residues" evidence="1">
    <location>
        <begin position="39"/>
        <end position="62"/>
    </location>
</feature>
<evidence type="ECO:0000313" key="3">
    <source>
        <dbReference type="Proteomes" id="UP001225933"/>
    </source>
</evidence>
<organism evidence="2 3">
    <name type="scientific">Chryseobacterium gambrini</name>
    <dbReference type="NCBI Taxonomy" id="373672"/>
    <lineage>
        <taxon>Bacteria</taxon>
        <taxon>Pseudomonadati</taxon>
        <taxon>Bacteroidota</taxon>
        <taxon>Flavobacteriia</taxon>
        <taxon>Flavobacteriales</taxon>
        <taxon>Weeksellaceae</taxon>
        <taxon>Chryseobacterium group</taxon>
        <taxon>Chryseobacterium</taxon>
    </lineage>
</organism>
<proteinExistence type="predicted"/>
<feature type="non-terminal residue" evidence="2">
    <location>
        <position position="79"/>
    </location>
</feature>
<reference evidence="2" key="1">
    <citation type="submission" date="2023-06" db="EMBL/GenBank/DDBJ databases">
        <title>Two Chryseobacterium gambrini strains from China.</title>
        <authorList>
            <person name="Zeng J."/>
            <person name="Wu Y."/>
        </authorList>
    </citation>
    <scope>NUCLEOTIDE SEQUENCE</scope>
    <source>
        <strain evidence="2">SQ219</strain>
    </source>
</reference>
<evidence type="ECO:0000313" key="2">
    <source>
        <dbReference type="EMBL" id="MDN4015197.1"/>
    </source>
</evidence>
<dbReference type="RefSeq" id="WP_290343733.1">
    <property type="nucleotide sequence ID" value="NZ_JAUHGV010000129.1"/>
</dbReference>
<evidence type="ECO:0000256" key="1">
    <source>
        <dbReference type="SAM" id="MobiDB-lite"/>
    </source>
</evidence>
<dbReference type="EMBL" id="JAUHGV010000129">
    <property type="protein sequence ID" value="MDN4015197.1"/>
    <property type="molecule type" value="Genomic_DNA"/>
</dbReference>
<dbReference type="Proteomes" id="UP001225933">
    <property type="component" value="Unassembled WGS sequence"/>
</dbReference>
<gene>
    <name evidence="2" type="ORF">QX233_22375</name>
</gene>
<dbReference type="AlphaFoldDB" id="A0AAJ1R8J0"/>
<protein>
    <submittedName>
        <fullName evidence="2">Uncharacterized protein</fullName>
    </submittedName>
</protein>
<name>A0AAJ1R8J0_9FLAO</name>